<gene>
    <name evidence="5" type="ORF">PL9214500061</name>
</gene>
<dbReference type="SUPFAM" id="SSF48239">
    <property type="entry name" value="Terpenoid cyclases/Protein prenyltransferases"/>
    <property type="match status" value="1"/>
</dbReference>
<dbReference type="Gene3D" id="1.50.10.20">
    <property type="match status" value="1"/>
</dbReference>
<dbReference type="Gene3D" id="2.60.40.1930">
    <property type="match status" value="1"/>
</dbReference>
<dbReference type="InterPro" id="IPR032812">
    <property type="entry name" value="SbsA_Ig"/>
</dbReference>
<dbReference type="RefSeq" id="WP_072719527.1">
    <property type="nucleotide sequence ID" value="NZ_LN889802.1"/>
</dbReference>
<dbReference type="SMART" id="SM01360">
    <property type="entry name" value="A2M"/>
    <property type="match status" value="1"/>
</dbReference>
<evidence type="ECO:0000256" key="2">
    <source>
        <dbReference type="ARBA" id="ARBA00022729"/>
    </source>
</evidence>
<dbReference type="GO" id="GO:0004866">
    <property type="term" value="F:endopeptidase inhibitor activity"/>
    <property type="evidence" value="ECO:0007669"/>
    <property type="project" value="InterPro"/>
</dbReference>
<dbReference type="InterPro" id="IPR008930">
    <property type="entry name" value="Terpenoid_cyclase/PrenylTrfase"/>
</dbReference>
<dbReference type="Pfam" id="PF01835">
    <property type="entry name" value="MG2"/>
    <property type="match status" value="1"/>
</dbReference>
<keyword evidence="6" id="KW-1185">Reference proteome</keyword>
<feature type="domain" description="Alpha-2-macroglobulin" evidence="4">
    <location>
        <begin position="1218"/>
        <end position="1307"/>
    </location>
</feature>
<dbReference type="Pfam" id="PF17973">
    <property type="entry name" value="bMG10"/>
    <property type="match status" value="1"/>
</dbReference>
<dbReference type="PROSITE" id="PS51257">
    <property type="entry name" value="PROKAR_LIPOPROTEIN"/>
    <property type="match status" value="1"/>
</dbReference>
<dbReference type="Pfam" id="PF07703">
    <property type="entry name" value="A2M_BRD"/>
    <property type="match status" value="1"/>
</dbReference>
<dbReference type="InterPro" id="IPR051802">
    <property type="entry name" value="YfhM-like"/>
</dbReference>
<dbReference type="Gene3D" id="2.60.40.3710">
    <property type="match status" value="1"/>
</dbReference>
<dbReference type="InterPro" id="IPR002890">
    <property type="entry name" value="MG2"/>
</dbReference>
<keyword evidence="2" id="KW-0732">Signal</keyword>
<protein>
    <recommendedName>
        <fullName evidence="7">Alpha-2-macroglobulin domain protein</fullName>
    </recommendedName>
</protein>
<evidence type="ECO:0000259" key="3">
    <source>
        <dbReference type="SMART" id="SM01359"/>
    </source>
</evidence>
<proteinExistence type="inferred from homology"/>
<reference evidence="6" key="1">
    <citation type="submission" date="2015-10" db="EMBL/GenBank/DDBJ databases">
        <authorList>
            <person name="Regsiter A."/>
            <person name="william w."/>
        </authorList>
    </citation>
    <scope>NUCLEOTIDE SEQUENCE [LARGE SCALE GENOMIC DNA]</scope>
</reference>
<dbReference type="InterPro" id="IPR001599">
    <property type="entry name" value="Macroglobln_a2"/>
</dbReference>
<dbReference type="OrthoDB" id="9767116at2"/>
<dbReference type="Proteomes" id="UP000184315">
    <property type="component" value="Unassembled WGS sequence"/>
</dbReference>
<dbReference type="SMART" id="SM01359">
    <property type="entry name" value="A2M_N_2"/>
    <property type="match status" value="1"/>
</dbReference>
<comment type="similarity">
    <text evidence="1">Belongs to the protease inhibitor I39 (alpha-2-macroglobulin) family. Bacterial alpha-2-macroglobulin subfamily.</text>
</comment>
<dbReference type="EMBL" id="CZDF01000156">
    <property type="protein sequence ID" value="CUR32814.1"/>
    <property type="molecule type" value="Genomic_DNA"/>
</dbReference>
<sequence>MRNFTQLRLRRRRFIFVFLFILTLVGCRIISHSPVSEVIPMVADLPKPQLPTWIEAINPLGDSPELSQIHVIFKDPLIPVENLESSRQKKLLKNFEITPKIPGEFRFLTPKMVGFQADKALPLATRLQVTVKKGLADLNQHQLEQDIAWTFATEPIKLSNLPGSKEQPESPENPLGLNPQLKFNSNVELDLNSLKQHLQLISQKTNQVIPVEVKLAEPEENKTPIEPDVKFNPAVQTKEYIVTPKQLLQTATQYQFKITPGLRPAQGNLETQVEISSLIKTYDSLKFISLQLPGKASIEGTSGRFVTGNPQLQFNNGIIAESALKNITIKPSPKPDIKLIQAYDNNDIVTLNPWALEPQTNYTITIGGELEDQFNQKLGKPVTITHKTGDLTPDIFVPSGLNIFPSQQNLELNISTLNLPQSQYQASYNVVQPTDLVYTDSAYPRNEGKNLLPPVEKWATFVASTPKNKVQETSINLREKLGRNTGLLAYGVTAKTTQYQQEGQQKWSEPQFYGLVQLTNLGVFAQWFPESGLVRVHHLDTGSVAEGVSVDIYPSQLEAKSYPQPKACATGTTDEQGMLVFNSQQLQQCMKGKRFAKAPELLVIAKEGKDWAFTRTFSYSGAYGYGIDANWEDQQISSRGVIFSDRQLYKPGEKVALTAMAYSLDKGTLKPNKNESYTVTLENPKKQIQTLGEYKTNEFATFSVELPLTENQPLGNYIVRAKNQNGIEILGDFRVAEFKPPNFKVDLSLNQPFAQIGETITANAKSEYLFGSPVAEGLAQYYVTRTATDFIPKGWENYSFGRQWFWPEEKPNVSDSVLQENQPLDAQGLGSKTVTVAKDLPYPMTYRVDVEVTDISNLSVANSQSFIALPSNRLIGLKTPFIGEAGKPLPIDVIVTDYQGKPLENVGVNLQLQKMDYSQVTRVVEGAQTNKNQIQYQTVAQIDVKSGQQEQTVSLTAPESGSYRIRANFSDTKDEITATDLQIWVTGNELVNWGGIDENRLEIKLNKTTYKPGETATALIQSPYPEGELYFAVVRDKPLYQTVIKVKGSAPEIKFQVTTEMLPNAAVEAVLVRQGKPISDLEPGSLENLAKIGLTPFNINLEDQYLKVQVNPQHNKLEPSSKQTLNLTLTDAQNQPVRGQLTVMVVNDSILQLNGSRPPNLIETVYADQPISTRFSDNRPAVILNQVASPLAKGWGYGGGLSTATANPRIRKEFQPLAFYNGSIVTDNQGKATVNFKVPDDLTTWRVMVVATDGNLKFGSEETTFITTQALISNPILPQFARPGDRILAGLSITNLTEEQGNLNITGTVNGGIQFSPGNTNQQTLKTKAEAGTNAYRFPILVKQAGNAKVQFKTEFNNKFDGFEVPLEVKTFNVIEQVIESGRTTNSVTIPLNISKKVVPDVGGLEINLASTLIPQLTASAEQVFNQEKFPFLEPAVSELLIAANLEILGKKYNQSLSELQLPERAKTALAQIKTLQQENGGIEAYPGLKASDPILSAYTGEALAQAQKAGFAVDSQVISSLKTYLIQGVNDPGKYDFCTEDVCKNEIRLNALIALDNLGEKRSDFLDTILQNFEEFDTVNQIKLVRYLSQFPQWKEEYNRLFEQVQKQIYITGRTATLNFPQGYRWLNSPTTIQSQGLRLVITQNPQSQTVDKLVQSLLNLRKDGTWGSSYDNAQALTALVAYADTETTPPNFNIAIQLGNQTLGETQFKGYKDSSYRLNVPMSELPKGKNDLILQQSNQGLLNYWVAYRYRLEGNQPGRLNGLRITRTIRSADEDKVLQTIDLNSPQQLLKVQPGQVFDIGLDIITDHPIDQVMITDPLPAGFEAIDASFKTTNLAVQAQKSSWEINYQTIYKDRIIAYSDRLEPGVYQLHYLVRSVTPGEYLWPGAEAKLQYTPEEFGRSASTTLLVSKP</sequence>
<evidence type="ECO:0000256" key="1">
    <source>
        <dbReference type="ARBA" id="ARBA00010556"/>
    </source>
</evidence>
<evidence type="ECO:0008006" key="7">
    <source>
        <dbReference type="Google" id="ProtNLM"/>
    </source>
</evidence>
<dbReference type="Gene3D" id="2.20.130.20">
    <property type="match status" value="1"/>
</dbReference>
<evidence type="ECO:0000313" key="5">
    <source>
        <dbReference type="EMBL" id="CUR32814.1"/>
    </source>
</evidence>
<organism evidence="5 6">
    <name type="scientific">Planktothrix tepida PCC 9214</name>
    <dbReference type="NCBI Taxonomy" id="671072"/>
    <lineage>
        <taxon>Bacteria</taxon>
        <taxon>Bacillati</taxon>
        <taxon>Cyanobacteriota</taxon>
        <taxon>Cyanophyceae</taxon>
        <taxon>Oscillatoriophycideae</taxon>
        <taxon>Oscillatoriales</taxon>
        <taxon>Microcoleaceae</taxon>
        <taxon>Planktothrix</taxon>
    </lineage>
</organism>
<dbReference type="InterPro" id="IPR041246">
    <property type="entry name" value="Bact_MG10"/>
</dbReference>
<evidence type="ECO:0000313" key="6">
    <source>
        <dbReference type="Proteomes" id="UP000184315"/>
    </source>
</evidence>
<dbReference type="PANTHER" id="PTHR40094">
    <property type="entry name" value="ALPHA-2-MACROGLOBULIN HOMOLOG"/>
    <property type="match status" value="1"/>
</dbReference>
<name>A0A1J1LKU2_9CYAN</name>
<dbReference type="Pfam" id="PF13205">
    <property type="entry name" value="Big_5"/>
    <property type="match status" value="1"/>
</dbReference>
<dbReference type="Pfam" id="PF00207">
    <property type="entry name" value="A2M"/>
    <property type="match status" value="1"/>
</dbReference>
<dbReference type="InterPro" id="IPR011625">
    <property type="entry name" value="A2M_N_BRD"/>
</dbReference>
<feature type="domain" description="Alpha-2-macroglobulin bait region" evidence="3">
    <location>
        <begin position="1001"/>
        <end position="1153"/>
    </location>
</feature>
<evidence type="ECO:0000259" key="4">
    <source>
        <dbReference type="SMART" id="SM01360"/>
    </source>
</evidence>
<dbReference type="PANTHER" id="PTHR40094:SF1">
    <property type="entry name" value="UBIQUITIN DOMAIN-CONTAINING PROTEIN"/>
    <property type="match status" value="1"/>
</dbReference>
<dbReference type="STRING" id="671072.PL9214500061"/>
<accession>A0A1J1LKU2</accession>